<dbReference type="SUPFAM" id="SSF46934">
    <property type="entry name" value="UBA-like"/>
    <property type="match status" value="1"/>
</dbReference>
<accession>A0A835M9V9</accession>
<protein>
    <recommendedName>
        <fullName evidence="2">UBA domain-containing protein</fullName>
    </recommendedName>
</protein>
<dbReference type="FunFam" id="1.10.8.10:FF:000003">
    <property type="entry name" value="UV excision repair protein RAD23 homolog"/>
    <property type="match status" value="1"/>
</dbReference>
<dbReference type="Pfam" id="PF00627">
    <property type="entry name" value="UBA"/>
    <property type="match status" value="1"/>
</dbReference>
<evidence type="ECO:0000313" key="4">
    <source>
        <dbReference type="Proteomes" id="UP000631114"/>
    </source>
</evidence>
<evidence type="ECO:0000313" key="3">
    <source>
        <dbReference type="EMBL" id="KAF9624938.1"/>
    </source>
</evidence>
<feature type="region of interest" description="Disordered" evidence="1">
    <location>
        <begin position="51"/>
        <end position="82"/>
    </location>
</feature>
<dbReference type="InterPro" id="IPR009060">
    <property type="entry name" value="UBA-like_sf"/>
</dbReference>
<name>A0A835M9V9_9MAGN</name>
<dbReference type="Proteomes" id="UP000631114">
    <property type="component" value="Unassembled WGS sequence"/>
</dbReference>
<dbReference type="PROSITE" id="PS50030">
    <property type="entry name" value="UBA"/>
    <property type="match status" value="1"/>
</dbReference>
<sequence length="103" mass="10982">MGRGTWDRDIVECALRATYNNLERALEYLYSGIPEQAYILPIIRPPATGQTTAALAQAPQPAQQPPAPISGPNANPLDLFPRGLPNVGSNAAGAGTLEFLRNI</sequence>
<evidence type="ECO:0000259" key="2">
    <source>
        <dbReference type="PROSITE" id="PS50030"/>
    </source>
</evidence>
<proteinExistence type="predicted"/>
<feature type="domain" description="UBA" evidence="2">
    <location>
        <begin position="1"/>
        <end position="32"/>
    </location>
</feature>
<dbReference type="OrthoDB" id="1745068at2759"/>
<dbReference type="Gene3D" id="1.10.8.10">
    <property type="entry name" value="DNA helicase RuvA subunit, C-terminal domain"/>
    <property type="match status" value="1"/>
</dbReference>
<keyword evidence="4" id="KW-1185">Reference proteome</keyword>
<reference evidence="3 4" key="1">
    <citation type="submission" date="2020-10" db="EMBL/GenBank/DDBJ databases">
        <title>The Coptis chinensis genome and diversification of protoberbering-type alkaloids.</title>
        <authorList>
            <person name="Wang B."/>
            <person name="Shu S."/>
            <person name="Song C."/>
            <person name="Liu Y."/>
        </authorList>
    </citation>
    <scope>NUCLEOTIDE SEQUENCE [LARGE SCALE GENOMIC DNA]</scope>
    <source>
        <strain evidence="3">HL-2020</strain>
        <tissue evidence="3">Leaf</tissue>
    </source>
</reference>
<evidence type="ECO:0000256" key="1">
    <source>
        <dbReference type="SAM" id="MobiDB-lite"/>
    </source>
</evidence>
<gene>
    <name evidence="3" type="ORF">IFM89_015658</name>
</gene>
<dbReference type="InterPro" id="IPR015940">
    <property type="entry name" value="UBA"/>
</dbReference>
<feature type="compositionally biased region" description="Low complexity" evidence="1">
    <location>
        <begin position="51"/>
        <end position="61"/>
    </location>
</feature>
<organism evidence="3 4">
    <name type="scientific">Coptis chinensis</name>
    <dbReference type="NCBI Taxonomy" id="261450"/>
    <lineage>
        <taxon>Eukaryota</taxon>
        <taxon>Viridiplantae</taxon>
        <taxon>Streptophyta</taxon>
        <taxon>Embryophyta</taxon>
        <taxon>Tracheophyta</taxon>
        <taxon>Spermatophyta</taxon>
        <taxon>Magnoliopsida</taxon>
        <taxon>Ranunculales</taxon>
        <taxon>Ranunculaceae</taxon>
        <taxon>Coptidoideae</taxon>
        <taxon>Coptis</taxon>
    </lineage>
</organism>
<comment type="caution">
    <text evidence="3">The sequence shown here is derived from an EMBL/GenBank/DDBJ whole genome shotgun (WGS) entry which is preliminary data.</text>
</comment>
<dbReference type="EMBL" id="JADFTS010000001">
    <property type="protein sequence ID" value="KAF9624938.1"/>
    <property type="molecule type" value="Genomic_DNA"/>
</dbReference>
<dbReference type="AlphaFoldDB" id="A0A835M9V9"/>